<dbReference type="STRING" id="1116229.S3DAW4"/>
<keyword evidence="17" id="KW-0175">Coiled coil</keyword>
<dbReference type="OMA" id="VQQKNYW"/>
<comment type="subcellular location">
    <subcellularLocation>
        <location evidence="2 15">Nucleus</location>
    </subcellularLocation>
</comment>
<evidence type="ECO:0000256" key="2">
    <source>
        <dbReference type="ARBA" id="ARBA00004123"/>
    </source>
</evidence>
<feature type="compositionally biased region" description="Acidic residues" evidence="18">
    <location>
        <begin position="95"/>
        <end position="106"/>
    </location>
</feature>
<dbReference type="EC" id="2.1.1.360" evidence="3 15"/>
<evidence type="ECO:0000259" key="19">
    <source>
        <dbReference type="PROSITE" id="PS51569"/>
    </source>
</evidence>
<dbReference type="GO" id="GO:0140956">
    <property type="term" value="F:histone H3K79 trimethyltransferase activity"/>
    <property type="evidence" value="ECO:0007669"/>
    <property type="project" value="UniProtKB-EC"/>
</dbReference>
<evidence type="ECO:0000256" key="16">
    <source>
        <dbReference type="PIRSR" id="PIRSR017570-1"/>
    </source>
</evidence>
<keyword evidence="8" id="KW-0677">Repeat</keyword>
<evidence type="ECO:0000256" key="13">
    <source>
        <dbReference type="ARBA" id="ARBA00029821"/>
    </source>
</evidence>
<keyword evidence="6 15" id="KW-0808">Transferase</keyword>
<dbReference type="SUPFAM" id="SSF53335">
    <property type="entry name" value="S-adenosyl-L-methionine-dependent methyltransferases"/>
    <property type="match status" value="1"/>
</dbReference>
<dbReference type="GeneID" id="19470353"/>
<feature type="coiled-coil region" evidence="17">
    <location>
        <begin position="223"/>
        <end position="273"/>
    </location>
</feature>
<dbReference type="PROSITE" id="PS51569">
    <property type="entry name" value="DOT1"/>
    <property type="match status" value="1"/>
</dbReference>
<dbReference type="RefSeq" id="XP_008077691.1">
    <property type="nucleotide sequence ID" value="XM_008079500.1"/>
</dbReference>
<evidence type="ECO:0000256" key="6">
    <source>
        <dbReference type="ARBA" id="ARBA00022679"/>
    </source>
</evidence>
<dbReference type="GO" id="GO:0042393">
    <property type="term" value="F:histone binding"/>
    <property type="evidence" value="ECO:0007669"/>
    <property type="project" value="InterPro"/>
</dbReference>
<dbReference type="InterPro" id="IPR029063">
    <property type="entry name" value="SAM-dependent_MTases_sf"/>
</dbReference>
<reference evidence="20 21" key="1">
    <citation type="journal article" date="2013" name="BMC Genomics">
        <title>Genomics-driven discovery of the pneumocandin biosynthetic gene cluster in the fungus Glarea lozoyensis.</title>
        <authorList>
            <person name="Chen L."/>
            <person name="Yue Q."/>
            <person name="Zhang X."/>
            <person name="Xiang M."/>
            <person name="Wang C."/>
            <person name="Li S."/>
            <person name="Che Y."/>
            <person name="Ortiz-Lopez F.J."/>
            <person name="Bills G.F."/>
            <person name="Liu X."/>
            <person name="An Z."/>
        </authorList>
    </citation>
    <scope>NUCLEOTIDE SEQUENCE [LARGE SCALE GENOMIC DNA]</scope>
    <source>
        <strain evidence="21">ATCC 20868 / MF5171</strain>
    </source>
</reference>
<feature type="region of interest" description="Disordered" evidence="18">
    <location>
        <begin position="23"/>
        <end position="120"/>
    </location>
</feature>
<dbReference type="GO" id="GO:0000077">
    <property type="term" value="P:DNA damage checkpoint signaling"/>
    <property type="evidence" value="ECO:0007669"/>
    <property type="project" value="InterPro"/>
</dbReference>
<evidence type="ECO:0000256" key="9">
    <source>
        <dbReference type="ARBA" id="ARBA00022853"/>
    </source>
</evidence>
<evidence type="ECO:0000256" key="8">
    <source>
        <dbReference type="ARBA" id="ARBA00022737"/>
    </source>
</evidence>
<proteinExistence type="inferred from homology"/>
<feature type="compositionally biased region" description="Polar residues" evidence="18">
    <location>
        <begin position="48"/>
        <end position="64"/>
    </location>
</feature>
<evidence type="ECO:0000256" key="5">
    <source>
        <dbReference type="ARBA" id="ARBA00022603"/>
    </source>
</evidence>
<dbReference type="GO" id="GO:0005634">
    <property type="term" value="C:nucleus"/>
    <property type="evidence" value="ECO:0007669"/>
    <property type="project" value="UniProtKB-SubCell"/>
</dbReference>
<dbReference type="GO" id="GO:0006281">
    <property type="term" value="P:DNA repair"/>
    <property type="evidence" value="ECO:0007669"/>
    <property type="project" value="InterPro"/>
</dbReference>
<evidence type="ECO:0000256" key="17">
    <source>
        <dbReference type="SAM" id="Coils"/>
    </source>
</evidence>
<feature type="binding site" evidence="16">
    <location>
        <begin position="321"/>
        <end position="324"/>
    </location>
    <ligand>
        <name>S-adenosyl-L-methionine</name>
        <dbReference type="ChEBI" id="CHEBI:59789"/>
    </ligand>
</feature>
<keyword evidence="21" id="KW-1185">Reference proteome</keyword>
<name>S3DAW4_GLAL2</name>
<feature type="binding site" evidence="16">
    <location>
        <begin position="406"/>
        <end position="407"/>
    </location>
    <ligand>
        <name>S-adenosyl-L-methionine</name>
        <dbReference type="ChEBI" id="CHEBI:59789"/>
    </ligand>
</feature>
<keyword evidence="9 15" id="KW-0156">Chromatin regulator</keyword>
<evidence type="ECO:0000313" key="21">
    <source>
        <dbReference type="Proteomes" id="UP000016922"/>
    </source>
</evidence>
<dbReference type="OrthoDB" id="443402at2759"/>
<evidence type="ECO:0000256" key="1">
    <source>
        <dbReference type="ARBA" id="ARBA00003482"/>
    </source>
</evidence>
<dbReference type="InterPro" id="IPR021162">
    <property type="entry name" value="Dot1"/>
</dbReference>
<evidence type="ECO:0000256" key="3">
    <source>
        <dbReference type="ARBA" id="ARBA00012190"/>
    </source>
</evidence>
<evidence type="ECO:0000313" key="20">
    <source>
        <dbReference type="EMBL" id="EPE35612.1"/>
    </source>
</evidence>
<organism evidence="20 21">
    <name type="scientific">Glarea lozoyensis (strain ATCC 20868 / MF5171)</name>
    <dbReference type="NCBI Taxonomy" id="1116229"/>
    <lineage>
        <taxon>Eukaryota</taxon>
        <taxon>Fungi</taxon>
        <taxon>Dikarya</taxon>
        <taxon>Ascomycota</taxon>
        <taxon>Pezizomycotina</taxon>
        <taxon>Leotiomycetes</taxon>
        <taxon>Helotiales</taxon>
        <taxon>Helotiaceae</taxon>
        <taxon>Glarea</taxon>
    </lineage>
</organism>
<keyword evidence="7 15" id="KW-0949">S-adenosyl-L-methionine</keyword>
<dbReference type="KEGG" id="glz:GLAREA_11312"/>
<evidence type="ECO:0000256" key="18">
    <source>
        <dbReference type="SAM" id="MobiDB-lite"/>
    </source>
</evidence>
<dbReference type="GO" id="GO:0031509">
    <property type="term" value="P:subtelomeric heterochromatin formation"/>
    <property type="evidence" value="ECO:0007669"/>
    <property type="project" value="InterPro"/>
</dbReference>
<evidence type="ECO:0000256" key="7">
    <source>
        <dbReference type="ARBA" id="ARBA00022691"/>
    </source>
</evidence>
<evidence type="ECO:0000256" key="12">
    <source>
        <dbReference type="ARBA" id="ARBA00023242"/>
    </source>
</evidence>
<feature type="binding site" evidence="16">
    <location>
        <position position="370"/>
    </location>
    <ligand>
        <name>S-adenosyl-L-methionine</name>
        <dbReference type="ChEBI" id="CHEBI:59789"/>
    </ligand>
</feature>
<feature type="domain" description="DOT1" evidence="19">
    <location>
        <begin position="169"/>
        <end position="513"/>
    </location>
</feature>
<dbReference type="eggNOG" id="KOG3924">
    <property type="taxonomic scope" value="Eukaryota"/>
</dbReference>
<evidence type="ECO:0000256" key="15">
    <source>
        <dbReference type="PIRNR" id="PIRNR017570"/>
    </source>
</evidence>
<comment type="function">
    <text evidence="1 15">Histone methyltransferase that specifically trimethylates histone H3 to form H3K79me3. This methylation is required for telomere silencing and for the pachytene checkpoint during the meiotic cell cycle by allowing the recruitment of RAD9 to double strand breaks. Nucleosomes are preferred as substrate compared to free histone.</text>
</comment>
<dbReference type="Gene3D" id="1.10.260.170">
    <property type="match status" value="1"/>
</dbReference>
<evidence type="ECO:0000256" key="14">
    <source>
        <dbReference type="ARBA" id="ARBA00047770"/>
    </source>
</evidence>
<dbReference type="GO" id="GO:0032259">
    <property type="term" value="P:methylation"/>
    <property type="evidence" value="ECO:0007669"/>
    <property type="project" value="UniProtKB-KW"/>
</dbReference>
<dbReference type="CDD" id="cd02440">
    <property type="entry name" value="AdoMet_MTases"/>
    <property type="match status" value="1"/>
</dbReference>
<protein>
    <recommendedName>
        <fullName evidence="4 15">Histone-lysine N-methyltransferase, H3 lysine-79 specific</fullName>
        <ecNumber evidence="3 15">2.1.1.360</ecNumber>
    </recommendedName>
    <alternativeName>
        <fullName evidence="13 15">Histone H3-K79 methyltransferase</fullName>
    </alternativeName>
</protein>
<dbReference type="GO" id="GO:0000781">
    <property type="term" value="C:chromosome, telomeric region"/>
    <property type="evidence" value="ECO:0007669"/>
    <property type="project" value="GOC"/>
</dbReference>
<feature type="compositionally biased region" description="Polar residues" evidence="18">
    <location>
        <begin position="77"/>
        <end position="90"/>
    </location>
</feature>
<feature type="binding site" evidence="16">
    <location>
        <begin position="344"/>
        <end position="353"/>
    </location>
    <ligand>
        <name>S-adenosyl-L-methionine</name>
        <dbReference type="ChEBI" id="CHEBI:59789"/>
    </ligand>
</feature>
<evidence type="ECO:0000256" key="10">
    <source>
        <dbReference type="ARBA" id="ARBA00023015"/>
    </source>
</evidence>
<comment type="similarity">
    <text evidence="15">Belongs to the class I-like SAM-binding methyltransferase superfamily. DOT1 family.</text>
</comment>
<keyword evidence="10 15" id="KW-0805">Transcription regulation</keyword>
<dbReference type="PANTHER" id="PTHR21451">
    <property type="entry name" value="HISTONE H3 METHYLTRANSFERASE"/>
    <property type="match status" value="1"/>
</dbReference>
<comment type="catalytic activity">
    <reaction evidence="14 15">
        <text>L-lysyl(79)-[histone H3] + 3 S-adenosyl-L-methionine = N(6),N(6),N(6)-trimethyl-L-lysyl(79)-[histone H3] + 3 S-adenosyl-L-homocysteine + 3 H(+)</text>
        <dbReference type="Rhea" id="RHEA:60328"/>
        <dbReference type="Rhea" id="RHEA-COMP:15549"/>
        <dbReference type="Rhea" id="RHEA-COMP:15552"/>
        <dbReference type="ChEBI" id="CHEBI:15378"/>
        <dbReference type="ChEBI" id="CHEBI:29969"/>
        <dbReference type="ChEBI" id="CHEBI:57856"/>
        <dbReference type="ChEBI" id="CHEBI:59789"/>
        <dbReference type="ChEBI" id="CHEBI:61961"/>
        <dbReference type="EC" id="2.1.1.360"/>
    </reaction>
</comment>
<dbReference type="AlphaFoldDB" id="S3DAW4"/>
<keyword evidence="5 15" id="KW-0489">Methyltransferase</keyword>
<dbReference type="PANTHER" id="PTHR21451:SF0">
    <property type="entry name" value="HISTONE-LYSINE N-METHYLTRANSFERASE, H3 LYSINE-79 SPECIFIC"/>
    <property type="match status" value="1"/>
</dbReference>
<dbReference type="Gene3D" id="3.40.50.150">
    <property type="entry name" value="Vaccinia Virus protein VP39"/>
    <property type="match status" value="1"/>
</dbReference>
<evidence type="ECO:0000256" key="4">
    <source>
        <dbReference type="ARBA" id="ARBA00020987"/>
    </source>
</evidence>
<dbReference type="GO" id="GO:0000786">
    <property type="term" value="C:nucleosome"/>
    <property type="evidence" value="ECO:0007669"/>
    <property type="project" value="InterPro"/>
</dbReference>
<gene>
    <name evidence="20" type="ORF">GLAREA_11312</name>
</gene>
<keyword evidence="11 15" id="KW-0804">Transcription</keyword>
<keyword evidence="12 15" id="KW-0539">Nucleus</keyword>
<dbReference type="HOGENOM" id="CLU_027287_2_0_1"/>
<dbReference type="Pfam" id="PF08123">
    <property type="entry name" value="DOT1"/>
    <property type="match status" value="1"/>
</dbReference>
<dbReference type="FunFam" id="3.40.50.150:FF:000033">
    <property type="entry name" value="Histone-lysine N-methyltransferase, H3 lysine-79 specific"/>
    <property type="match status" value="1"/>
</dbReference>
<accession>S3DAW4</accession>
<dbReference type="InterPro" id="IPR025789">
    <property type="entry name" value="DOT1_dom"/>
</dbReference>
<dbReference type="Proteomes" id="UP000016922">
    <property type="component" value="Unassembled WGS sequence"/>
</dbReference>
<dbReference type="InterPro" id="IPR030445">
    <property type="entry name" value="H3-K79_meTrfase"/>
</dbReference>
<sequence length="513" mass="57756">MNLFGGKTGIKRRPANVRVVSAPVVTKAPAPLPRNLVSSREQERHSTTARSSPSGRSRTATPNLEGNDRRLKPPNKRSATSRKTSPNIQAQPKFDEDDNSSSNDDDTASKRRRVEAIPGNVDLKRKLRSRRAFSTDEDRGKFAMIHAADTTAVPRKTSTISESATIDDITVKLRYPSASQRERYDLEFGKDRIDSVQEIIDIAKTVADFYLTDEQAKPFLEPNSGYIRQLEKARNNLANNKKRGEITPRPVLLNDFKAAVDQYNAALQKLRLDKVLEQNLDDKHHLPFNMVKLILNQVYERAVSPKVDLLRQYENGGDNVYGELLPKLVNQVLTETNLKSDQVFVDLGSGVGNVALQAALEFGCESWGCEMMENACTLADAQKREFSARCRLWGIATGKVHLEKGDFLENQRIHATMKRADVILVNNQAFTSQLNQALVNLFLDLKDGCKIISLKPFVPAYHVITDRNDNDPVNNLRVTKEGEYYSDSVSWTGERGIYFITEKDATRRHLARE</sequence>
<evidence type="ECO:0000256" key="11">
    <source>
        <dbReference type="ARBA" id="ARBA00023163"/>
    </source>
</evidence>
<dbReference type="PIRSF" id="PIRSF017570">
    <property type="entry name" value="Histone_H3-K79_MeTrfase"/>
    <property type="match status" value="1"/>
</dbReference>
<dbReference type="EMBL" id="KE145354">
    <property type="protein sequence ID" value="EPE35612.1"/>
    <property type="molecule type" value="Genomic_DNA"/>
</dbReference>